<proteinExistence type="inferred from homology"/>
<comment type="caution">
    <text evidence="12">The sequence shown here is derived from an EMBL/GenBank/DDBJ whole genome shotgun (WGS) entry which is preliminary data.</text>
</comment>
<dbReference type="AlphaFoldDB" id="A0A0A0HR78"/>
<dbReference type="RefSeq" id="WP_037271433.1">
    <property type="nucleotide sequence ID" value="NZ_KN293978.2"/>
</dbReference>
<dbReference type="InterPro" id="IPR007115">
    <property type="entry name" value="6-PTP_synth/QueD"/>
</dbReference>
<dbReference type="SUPFAM" id="SSF55620">
    <property type="entry name" value="Tetrahydrobiopterin biosynthesis enzymes-like"/>
    <property type="match status" value="1"/>
</dbReference>
<evidence type="ECO:0000256" key="1">
    <source>
        <dbReference type="ARBA" id="ARBA00001947"/>
    </source>
</evidence>
<organism evidence="12 13">
    <name type="scientific">Roseovarius mucosus DSM 17069</name>
    <dbReference type="NCBI Taxonomy" id="1288298"/>
    <lineage>
        <taxon>Bacteria</taxon>
        <taxon>Pseudomonadati</taxon>
        <taxon>Pseudomonadota</taxon>
        <taxon>Alphaproteobacteria</taxon>
        <taxon>Rhodobacterales</taxon>
        <taxon>Roseobacteraceae</taxon>
        <taxon>Roseovarius</taxon>
    </lineage>
</organism>
<protein>
    <recommendedName>
        <fullName evidence="6">6-carboxy-5,6,7,8-tetrahydropterin synthase</fullName>
        <ecNumber evidence="5">4.1.2.50</ecNumber>
    </recommendedName>
    <alternativeName>
        <fullName evidence="10">Queuosine biosynthesis protein QueD</fullName>
    </alternativeName>
</protein>
<dbReference type="EMBL" id="AONH01000007">
    <property type="protein sequence ID" value="KGM88593.1"/>
    <property type="molecule type" value="Genomic_DNA"/>
</dbReference>
<accession>A0A0A0HR78</accession>
<comment type="pathway">
    <text evidence="3">Purine metabolism; 7-cyano-7-deazaguanine biosynthesis.</text>
</comment>
<comment type="function">
    <text evidence="2">Catalyzes the conversion of 7,8-dihydroneopterin triphosphate (H2NTP) to 6-carboxy-5,6,7,8-tetrahydropterin (CPH4) and acetaldehyde.</text>
</comment>
<dbReference type="InterPro" id="IPR038418">
    <property type="entry name" value="6-PTP_synth/QueD_sf"/>
</dbReference>
<comment type="catalytic activity">
    <reaction evidence="11">
        <text>7,8-dihydroneopterin 3'-triphosphate + H2O = 6-carboxy-5,6,7,8-tetrahydropterin + triphosphate + acetaldehyde + 2 H(+)</text>
        <dbReference type="Rhea" id="RHEA:27966"/>
        <dbReference type="ChEBI" id="CHEBI:15343"/>
        <dbReference type="ChEBI" id="CHEBI:15377"/>
        <dbReference type="ChEBI" id="CHEBI:15378"/>
        <dbReference type="ChEBI" id="CHEBI:18036"/>
        <dbReference type="ChEBI" id="CHEBI:58462"/>
        <dbReference type="ChEBI" id="CHEBI:61032"/>
        <dbReference type="EC" id="4.1.2.50"/>
    </reaction>
</comment>
<dbReference type="eggNOG" id="COG0720">
    <property type="taxonomic scope" value="Bacteria"/>
</dbReference>
<reference evidence="12 13" key="1">
    <citation type="submission" date="2013-01" db="EMBL/GenBank/DDBJ databases">
        <authorList>
            <person name="Fiebig A."/>
            <person name="Goeker M."/>
            <person name="Klenk H.-P.P."/>
        </authorList>
    </citation>
    <scope>NUCLEOTIDE SEQUENCE [LARGE SCALE GENOMIC DNA]</scope>
    <source>
        <strain evidence="12 13">DSM 17069</strain>
    </source>
</reference>
<evidence type="ECO:0000256" key="9">
    <source>
        <dbReference type="ARBA" id="ARBA00023239"/>
    </source>
</evidence>
<keyword evidence="7" id="KW-0479">Metal-binding</keyword>
<dbReference type="OrthoDB" id="9787853at2"/>
<evidence type="ECO:0000256" key="5">
    <source>
        <dbReference type="ARBA" id="ARBA00012982"/>
    </source>
</evidence>
<dbReference type="Gene3D" id="3.30.479.10">
    <property type="entry name" value="6-pyruvoyl tetrahydropterin synthase/QueD"/>
    <property type="match status" value="1"/>
</dbReference>
<evidence type="ECO:0000256" key="11">
    <source>
        <dbReference type="ARBA" id="ARBA00048807"/>
    </source>
</evidence>
<dbReference type="PANTHER" id="PTHR12589:SF7">
    <property type="entry name" value="6-PYRUVOYL TETRAHYDROBIOPTERIN SYNTHASE"/>
    <property type="match status" value="1"/>
</dbReference>
<evidence type="ECO:0000313" key="12">
    <source>
        <dbReference type="EMBL" id="KGM88593.1"/>
    </source>
</evidence>
<evidence type="ECO:0000256" key="4">
    <source>
        <dbReference type="ARBA" id="ARBA00008900"/>
    </source>
</evidence>
<sequence length="131" mass="14435">MFAVEVRDHIMIAHSLPDPVFGPAQGVHGATFVVDAAFYTEDIDAHGLVVDIGLASEALARVLAPLRYGNLDDKPEFKGKFTTTEFLCHHIWTGLRDIARAEGLGDAGRLARIRVMLHESHVARGWYEADL</sequence>
<keyword evidence="8" id="KW-0862">Zinc</keyword>
<name>A0A0A0HR78_9RHOB</name>
<dbReference type="Proteomes" id="UP000030021">
    <property type="component" value="Unassembled WGS sequence"/>
</dbReference>
<evidence type="ECO:0000256" key="6">
    <source>
        <dbReference type="ARBA" id="ARBA00018141"/>
    </source>
</evidence>
<evidence type="ECO:0000256" key="7">
    <source>
        <dbReference type="ARBA" id="ARBA00022723"/>
    </source>
</evidence>
<comment type="similarity">
    <text evidence="4">Belongs to the PTPS family. QueD subfamily.</text>
</comment>
<evidence type="ECO:0000313" key="13">
    <source>
        <dbReference type="Proteomes" id="UP000030021"/>
    </source>
</evidence>
<evidence type="ECO:0000256" key="3">
    <source>
        <dbReference type="ARBA" id="ARBA00005061"/>
    </source>
</evidence>
<dbReference type="HOGENOM" id="CLU_111016_6_3_5"/>
<dbReference type="GO" id="GO:0070497">
    <property type="term" value="F:6-carboxytetrahydropterin synthase activity"/>
    <property type="evidence" value="ECO:0007669"/>
    <property type="project" value="UniProtKB-EC"/>
</dbReference>
<dbReference type="PATRIC" id="fig|1288298.3.peg.1439"/>
<comment type="cofactor">
    <cofactor evidence="1">
        <name>Zn(2+)</name>
        <dbReference type="ChEBI" id="CHEBI:29105"/>
    </cofactor>
</comment>
<evidence type="ECO:0000256" key="2">
    <source>
        <dbReference type="ARBA" id="ARBA00002285"/>
    </source>
</evidence>
<evidence type="ECO:0000256" key="8">
    <source>
        <dbReference type="ARBA" id="ARBA00022833"/>
    </source>
</evidence>
<dbReference type="EC" id="4.1.2.50" evidence="5"/>
<keyword evidence="9" id="KW-0456">Lyase</keyword>
<evidence type="ECO:0000256" key="10">
    <source>
        <dbReference type="ARBA" id="ARBA00031449"/>
    </source>
</evidence>
<gene>
    <name evidence="12" type="ORF">rosmuc_01427</name>
</gene>
<dbReference type="PANTHER" id="PTHR12589">
    <property type="entry name" value="PYRUVOYL TETRAHYDROBIOPTERIN SYNTHASE"/>
    <property type="match status" value="1"/>
</dbReference>
<dbReference type="UniPathway" id="UPA00391"/>
<dbReference type="STRING" id="215743.ROSMUCSMR3_00332"/>
<dbReference type="GO" id="GO:0046872">
    <property type="term" value="F:metal ion binding"/>
    <property type="evidence" value="ECO:0007669"/>
    <property type="project" value="UniProtKB-KW"/>
</dbReference>
<dbReference type="Pfam" id="PF01242">
    <property type="entry name" value="PTPS"/>
    <property type="match status" value="1"/>
</dbReference>